<dbReference type="EMBL" id="VSSQ01059132">
    <property type="protein sequence ID" value="MPN12727.1"/>
    <property type="molecule type" value="Genomic_DNA"/>
</dbReference>
<comment type="caution">
    <text evidence="2">The sequence shown here is derived from an EMBL/GenBank/DDBJ whole genome shotgun (WGS) entry which is preliminary data.</text>
</comment>
<protein>
    <recommendedName>
        <fullName evidence="3">SPOR domain-containing protein</fullName>
    </recommendedName>
</protein>
<proteinExistence type="predicted"/>
<evidence type="ECO:0000256" key="1">
    <source>
        <dbReference type="SAM" id="Phobius"/>
    </source>
</evidence>
<keyword evidence="1" id="KW-0812">Transmembrane</keyword>
<evidence type="ECO:0008006" key="3">
    <source>
        <dbReference type="Google" id="ProtNLM"/>
    </source>
</evidence>
<accession>A0A645FEJ9</accession>
<reference evidence="2" key="1">
    <citation type="submission" date="2019-08" db="EMBL/GenBank/DDBJ databases">
        <authorList>
            <person name="Kucharzyk K."/>
            <person name="Murdoch R.W."/>
            <person name="Higgins S."/>
            <person name="Loffler F."/>
        </authorList>
    </citation>
    <scope>NUCLEOTIDE SEQUENCE</scope>
</reference>
<feature type="transmembrane region" description="Helical" evidence="1">
    <location>
        <begin position="20"/>
        <end position="43"/>
    </location>
</feature>
<keyword evidence="1" id="KW-1133">Transmembrane helix</keyword>
<keyword evidence="1" id="KW-0472">Membrane</keyword>
<organism evidence="2">
    <name type="scientific">bioreactor metagenome</name>
    <dbReference type="NCBI Taxonomy" id="1076179"/>
    <lineage>
        <taxon>unclassified sequences</taxon>
        <taxon>metagenomes</taxon>
        <taxon>ecological metagenomes</taxon>
    </lineage>
</organism>
<dbReference type="AlphaFoldDB" id="A0A645FEJ9"/>
<sequence length="244" mass="27946">MNIKYTRYDLKRKRKDNVIFFIILIMILILSFLIGSIFFKLFIKNSSIIKTQGKVTETKVNDKNINNKGETPKQSIISNNSFIYVAIQGGMFGNETGVEKTRSQLSSYGNPFVISDDKYKRVFLGIYTEDAAKVIINTLNTNKVSNSTMKFEIKVNNLCDMEISEILNGYIQVLGKLSEKNVKAIQTQDFKNWCKSLEAVDQESPNIKILNELKDKVGKLPNELSNDKTAENYMFIYSILQKMK</sequence>
<name>A0A645FEJ9_9ZZZZ</name>
<gene>
    <name evidence="2" type="ORF">SDC9_160047</name>
</gene>
<evidence type="ECO:0000313" key="2">
    <source>
        <dbReference type="EMBL" id="MPN12727.1"/>
    </source>
</evidence>